<sequence length="70" mass="7950">MIVTGVLPNTISYNTLAYGYAKVKRTDLALMLLKDMIRKGLQPNDVTRDVLKSINADRKCHAQNFKDIRV</sequence>
<dbReference type="NCBIfam" id="TIGR00756">
    <property type="entry name" value="PPR"/>
    <property type="match status" value="1"/>
</dbReference>
<protein>
    <recommendedName>
        <fullName evidence="6">Pentatricopeptide repeat-containing protein</fullName>
    </recommendedName>
</protein>
<comment type="caution">
    <text evidence="3">The sequence shown here is derived from an EMBL/GenBank/DDBJ whole genome shotgun (WGS) entry which is preliminary data.</text>
</comment>
<dbReference type="AlphaFoldDB" id="A0AA87YWL2"/>
<accession>A0AA87YWL2</accession>
<keyword evidence="5" id="KW-1185">Reference proteome</keyword>
<dbReference type="Gene3D" id="1.25.40.10">
    <property type="entry name" value="Tetratricopeptide repeat domain"/>
    <property type="match status" value="1"/>
</dbReference>
<dbReference type="EMBL" id="BTGU01002654">
    <property type="protein sequence ID" value="GMN20659.1"/>
    <property type="molecule type" value="Genomic_DNA"/>
</dbReference>
<evidence type="ECO:0000256" key="1">
    <source>
        <dbReference type="ARBA" id="ARBA00022737"/>
    </source>
</evidence>
<proteinExistence type="predicted"/>
<evidence type="ECO:0000256" key="2">
    <source>
        <dbReference type="PROSITE-ProRule" id="PRU00708"/>
    </source>
</evidence>
<dbReference type="PROSITE" id="PS51375">
    <property type="entry name" value="PPR"/>
    <property type="match status" value="1"/>
</dbReference>
<dbReference type="EMBL" id="BTGU01002655">
    <property type="protein sequence ID" value="GMN20665.1"/>
    <property type="molecule type" value="Genomic_DNA"/>
</dbReference>
<dbReference type="Pfam" id="PF13041">
    <property type="entry name" value="PPR_2"/>
    <property type="match status" value="1"/>
</dbReference>
<evidence type="ECO:0000313" key="5">
    <source>
        <dbReference type="Proteomes" id="UP001187192"/>
    </source>
</evidence>
<keyword evidence="1" id="KW-0677">Repeat</keyword>
<dbReference type="Proteomes" id="UP001187192">
    <property type="component" value="Unassembled WGS sequence"/>
</dbReference>
<dbReference type="InterPro" id="IPR011990">
    <property type="entry name" value="TPR-like_helical_dom_sf"/>
</dbReference>
<organism evidence="3 5">
    <name type="scientific">Ficus carica</name>
    <name type="common">Common fig</name>
    <dbReference type="NCBI Taxonomy" id="3494"/>
    <lineage>
        <taxon>Eukaryota</taxon>
        <taxon>Viridiplantae</taxon>
        <taxon>Streptophyta</taxon>
        <taxon>Embryophyta</taxon>
        <taxon>Tracheophyta</taxon>
        <taxon>Spermatophyta</taxon>
        <taxon>Magnoliopsida</taxon>
        <taxon>eudicotyledons</taxon>
        <taxon>Gunneridae</taxon>
        <taxon>Pentapetalae</taxon>
        <taxon>rosids</taxon>
        <taxon>fabids</taxon>
        <taxon>Rosales</taxon>
        <taxon>Moraceae</taxon>
        <taxon>Ficeae</taxon>
        <taxon>Ficus</taxon>
    </lineage>
</organism>
<name>A0AA87YWL2_FICCA</name>
<evidence type="ECO:0000313" key="3">
    <source>
        <dbReference type="EMBL" id="GMN20659.1"/>
    </source>
</evidence>
<gene>
    <name evidence="3" type="ORF">TIFTF001_043137</name>
    <name evidence="4" type="ORF">TIFTF001_043138</name>
</gene>
<reference evidence="3" key="1">
    <citation type="submission" date="2023-07" db="EMBL/GenBank/DDBJ databases">
        <title>draft genome sequence of fig (Ficus carica).</title>
        <authorList>
            <person name="Takahashi T."/>
            <person name="Nishimura K."/>
        </authorList>
    </citation>
    <scope>NUCLEOTIDE SEQUENCE</scope>
</reference>
<dbReference type="InterPro" id="IPR002885">
    <property type="entry name" value="PPR_rpt"/>
</dbReference>
<evidence type="ECO:0000313" key="4">
    <source>
        <dbReference type="EMBL" id="GMN20665.1"/>
    </source>
</evidence>
<feature type="repeat" description="PPR" evidence="2">
    <location>
        <begin position="9"/>
        <end position="43"/>
    </location>
</feature>
<evidence type="ECO:0008006" key="6">
    <source>
        <dbReference type="Google" id="ProtNLM"/>
    </source>
</evidence>